<feature type="domain" description="UspA" evidence="2">
    <location>
        <begin position="5"/>
        <end position="137"/>
    </location>
</feature>
<evidence type="ECO:0000259" key="2">
    <source>
        <dbReference type="Pfam" id="PF00582"/>
    </source>
</evidence>
<reference evidence="3" key="1">
    <citation type="submission" date="2020-12" db="EMBL/GenBank/DDBJ databases">
        <title>Bacterial taxonomy.</title>
        <authorList>
            <person name="Pan X."/>
        </authorList>
    </citation>
    <scope>NUCLEOTIDE SEQUENCE</scope>
    <source>
        <strain evidence="3">KCTC 52957</strain>
    </source>
</reference>
<comment type="similarity">
    <text evidence="1">Belongs to the universal stress protein A family.</text>
</comment>
<comment type="caution">
    <text evidence="3">The sequence shown here is derived from an EMBL/GenBank/DDBJ whole genome shotgun (WGS) entry which is preliminary data.</text>
</comment>
<dbReference type="Proteomes" id="UP000642488">
    <property type="component" value="Unassembled WGS sequence"/>
</dbReference>
<dbReference type="InterPro" id="IPR006016">
    <property type="entry name" value="UspA"/>
</dbReference>
<dbReference type="InterPro" id="IPR014729">
    <property type="entry name" value="Rossmann-like_a/b/a_fold"/>
</dbReference>
<dbReference type="EMBL" id="JAEKPD010000031">
    <property type="protein sequence ID" value="MBJ3764595.1"/>
    <property type="molecule type" value="Genomic_DNA"/>
</dbReference>
<dbReference type="PRINTS" id="PR01438">
    <property type="entry name" value="UNVRSLSTRESS"/>
</dbReference>
<evidence type="ECO:0000256" key="1">
    <source>
        <dbReference type="ARBA" id="ARBA00008791"/>
    </source>
</evidence>
<sequence length="139" mass="14631">MQVNTVLLTVDVSADHDRTELFSEAARLGETGARIVVLTVVPEMYLATATDPTGTVAKMEEHAKAQLESVIAKSQLAGSETRVGYGPVAGVILDVAEEIGADKILIHARRPGPASYALGSVASRVANHAKASVLVIRDR</sequence>
<dbReference type="Pfam" id="PF00582">
    <property type="entry name" value="Usp"/>
    <property type="match status" value="1"/>
</dbReference>
<dbReference type="PANTHER" id="PTHR46268">
    <property type="entry name" value="STRESS RESPONSE PROTEIN NHAX"/>
    <property type="match status" value="1"/>
</dbReference>
<organism evidence="3 4">
    <name type="scientific">Palleronia pontilimi</name>
    <dbReference type="NCBI Taxonomy" id="1964209"/>
    <lineage>
        <taxon>Bacteria</taxon>
        <taxon>Pseudomonadati</taxon>
        <taxon>Pseudomonadota</taxon>
        <taxon>Alphaproteobacteria</taxon>
        <taxon>Rhodobacterales</taxon>
        <taxon>Roseobacteraceae</taxon>
        <taxon>Palleronia</taxon>
    </lineage>
</organism>
<accession>A0A934MEJ4</accession>
<dbReference type="CDD" id="cd00293">
    <property type="entry name" value="USP-like"/>
    <property type="match status" value="1"/>
</dbReference>
<keyword evidence="4" id="KW-1185">Reference proteome</keyword>
<protein>
    <submittedName>
        <fullName evidence="3">Universal stress protein</fullName>
    </submittedName>
</protein>
<dbReference type="Gene3D" id="3.40.50.620">
    <property type="entry name" value="HUPs"/>
    <property type="match status" value="1"/>
</dbReference>
<gene>
    <name evidence="3" type="ORF">ILP92_17810</name>
</gene>
<dbReference type="AlphaFoldDB" id="A0A934MEJ4"/>
<name>A0A934MEJ4_9RHOB</name>
<dbReference type="PANTHER" id="PTHR46268:SF6">
    <property type="entry name" value="UNIVERSAL STRESS PROTEIN UP12"/>
    <property type="match status" value="1"/>
</dbReference>
<dbReference type="SUPFAM" id="SSF52402">
    <property type="entry name" value="Adenine nucleotide alpha hydrolases-like"/>
    <property type="match status" value="1"/>
</dbReference>
<dbReference type="RefSeq" id="WP_198917766.1">
    <property type="nucleotide sequence ID" value="NZ_JAEKPD010000031.1"/>
</dbReference>
<proteinExistence type="inferred from homology"/>
<evidence type="ECO:0000313" key="3">
    <source>
        <dbReference type="EMBL" id="MBJ3764595.1"/>
    </source>
</evidence>
<evidence type="ECO:0000313" key="4">
    <source>
        <dbReference type="Proteomes" id="UP000642488"/>
    </source>
</evidence>
<dbReference type="InterPro" id="IPR006015">
    <property type="entry name" value="Universal_stress_UspA"/>
</dbReference>